<dbReference type="InterPro" id="IPR052919">
    <property type="entry name" value="TA_system_RNase"/>
</dbReference>
<dbReference type="SUPFAM" id="SSF88723">
    <property type="entry name" value="PIN domain-like"/>
    <property type="match status" value="1"/>
</dbReference>
<dbReference type="Gene3D" id="3.40.50.1010">
    <property type="entry name" value="5'-nuclease"/>
    <property type="match status" value="1"/>
</dbReference>
<dbReference type="EMBL" id="JAUSUW010000015">
    <property type="protein sequence ID" value="MDQ0423052.1"/>
    <property type="molecule type" value="Genomic_DNA"/>
</dbReference>
<gene>
    <name evidence="2" type="ORF">J2045_004102</name>
</gene>
<name>A0ABU0GEN4_9HYPH</name>
<dbReference type="RefSeq" id="WP_307376404.1">
    <property type="nucleotide sequence ID" value="NZ_JAUSUW010000015.1"/>
</dbReference>
<proteinExistence type="predicted"/>
<dbReference type="CDD" id="cd09872">
    <property type="entry name" value="PIN_Sll0205-like"/>
    <property type="match status" value="1"/>
</dbReference>
<dbReference type="InterPro" id="IPR041705">
    <property type="entry name" value="PIN_Sll0205"/>
</dbReference>
<evidence type="ECO:0000313" key="2">
    <source>
        <dbReference type="EMBL" id="MDQ0423052.1"/>
    </source>
</evidence>
<comment type="caution">
    <text evidence="2">The sequence shown here is derived from an EMBL/GenBank/DDBJ whole genome shotgun (WGS) entry which is preliminary data.</text>
</comment>
<dbReference type="PANTHER" id="PTHR36173">
    <property type="entry name" value="RIBONUCLEASE VAPC16-RELATED"/>
    <property type="match status" value="1"/>
</dbReference>
<feature type="domain" description="PIN" evidence="1">
    <location>
        <begin position="3"/>
        <end position="121"/>
    </location>
</feature>
<dbReference type="InterPro" id="IPR029060">
    <property type="entry name" value="PIN-like_dom_sf"/>
</dbReference>
<evidence type="ECO:0000313" key="3">
    <source>
        <dbReference type="Proteomes" id="UP001238496"/>
    </source>
</evidence>
<protein>
    <submittedName>
        <fullName evidence="2">PIN domain nuclease of toxin-antitoxin system</fullName>
    </submittedName>
</protein>
<keyword evidence="3" id="KW-1185">Reference proteome</keyword>
<evidence type="ECO:0000259" key="1">
    <source>
        <dbReference type="Pfam" id="PF01850"/>
    </source>
</evidence>
<dbReference type="PANTHER" id="PTHR36173:SF2">
    <property type="entry name" value="RIBONUCLEASE VAPC16"/>
    <property type="match status" value="1"/>
</dbReference>
<dbReference type="Proteomes" id="UP001238496">
    <property type="component" value="Unassembled WGS sequence"/>
</dbReference>
<reference evidence="2 3" key="1">
    <citation type="submission" date="2023-07" db="EMBL/GenBank/DDBJ databases">
        <title>Genomic Encyclopedia of Type Strains, Phase IV (KMG-IV): sequencing the most valuable type-strain genomes for metagenomic binning, comparative biology and taxonomic classification.</title>
        <authorList>
            <person name="Goeker M."/>
        </authorList>
    </citation>
    <scope>NUCLEOTIDE SEQUENCE [LARGE SCALE GENOMIC DNA]</scope>
    <source>
        <strain evidence="2 3">DSM 1111</strain>
    </source>
</reference>
<accession>A0ABU0GEN4</accession>
<dbReference type="InterPro" id="IPR002716">
    <property type="entry name" value="PIN_dom"/>
</dbReference>
<dbReference type="Pfam" id="PF01850">
    <property type="entry name" value="PIN"/>
    <property type="match status" value="1"/>
</dbReference>
<sequence length="128" mass="14338">MRYLLDTHTLVWWLTDDGHLSHPARAALGDGDNEVIVSAVSAFELTTKHRLGKWPEAGLISTDFVKYVMAERFTLLAIETSHALYAGQLVAEHKDPFDRLLAAQAILEDLIIVSTDTAFDTFGVQRLW</sequence>
<organism evidence="2 3">
    <name type="scientific">Peteryoungia aggregata LMG 23059</name>
    <dbReference type="NCBI Taxonomy" id="1368425"/>
    <lineage>
        <taxon>Bacteria</taxon>
        <taxon>Pseudomonadati</taxon>
        <taxon>Pseudomonadota</taxon>
        <taxon>Alphaproteobacteria</taxon>
        <taxon>Hyphomicrobiales</taxon>
        <taxon>Rhizobiaceae</taxon>
        <taxon>Peteryoungia</taxon>
    </lineage>
</organism>